<keyword evidence="2" id="KW-0175">Coiled coil</keyword>
<dbReference type="SMART" id="SM00355">
    <property type="entry name" value="ZnF_C2H2"/>
    <property type="match status" value="3"/>
</dbReference>
<sequence length="516" mass="59254">MSSNSDHELDPQSREDEIVLFECDECSKTFVKRSSLVQHRRRIHVQKNRYQCAHCDYAVQQKYDLIKHLQRLHLKPTSSPTVIKQYSCLLCDHLVSKNRKGVIEHYIEGHGVQLQEHILSFSNMTEFEVWKSNVERTDVCHFVHSQGPKNRNGFRVLYLRCFRSGDFRSEGKGLRRPKLKGSNKINGVCPASIKAVEDKATGFVEVTFMPDHIGHSKEIDRLKLTREERSGIATMLADQHLELDQLPYETDRLHSGKSEPVRRIHLVSKKDLWNIRRSFKLNKSNGEPPQDLDTVEMTIVEPVKQDSELVRYYNAQNSLLNASDVDVISYDDIDEKKQKIRNRVEEILEKVASHEDLERVLNALSPIAPASSSRAASESKKLSLVQLEPDGDSSQNVGENSDCENVGNLGSGFESGELHIHEELDWLLVVTVAFVAWQFQKCRTTAGMRRDRHTDIAEQHWQEHETVSGSDQDDTHVHPEVEHLKDLRFGEHEDDYAAELRQRDAGKHLENCETDL</sequence>
<evidence type="ECO:0000256" key="2">
    <source>
        <dbReference type="SAM" id="Coils"/>
    </source>
</evidence>
<protein>
    <recommendedName>
        <fullName evidence="3">C2H2-type domain-containing protein</fullName>
    </recommendedName>
</protein>
<dbReference type="PROSITE" id="PS50157">
    <property type="entry name" value="ZINC_FINGER_C2H2_2"/>
    <property type="match status" value="2"/>
</dbReference>
<dbReference type="PANTHER" id="PTHR33936">
    <property type="entry name" value="PROTEIN CBG17840"/>
    <property type="match status" value="1"/>
</dbReference>
<feature type="domain" description="C2H2-type" evidence="3">
    <location>
        <begin position="21"/>
        <end position="49"/>
    </location>
</feature>
<accession>A0A6H5G3N1</accession>
<dbReference type="OrthoDB" id="10018489at2759"/>
<dbReference type="SUPFAM" id="SSF57667">
    <property type="entry name" value="beta-beta-alpha zinc fingers"/>
    <property type="match status" value="1"/>
</dbReference>
<feature type="domain" description="C2H2-type" evidence="3">
    <location>
        <begin position="50"/>
        <end position="78"/>
    </location>
</feature>
<dbReference type="PROSITE" id="PS00028">
    <property type="entry name" value="ZINC_FINGER_C2H2_1"/>
    <property type="match status" value="2"/>
</dbReference>
<evidence type="ECO:0000256" key="1">
    <source>
        <dbReference type="PROSITE-ProRule" id="PRU00042"/>
    </source>
</evidence>
<proteinExistence type="predicted"/>
<name>A0A6H5G3N1_9HEMI</name>
<dbReference type="Gene3D" id="3.30.160.60">
    <property type="entry name" value="Classic Zinc Finger"/>
    <property type="match status" value="2"/>
</dbReference>
<dbReference type="PANTHER" id="PTHR33936:SF24">
    <property type="entry name" value="C2H2-TYPE DOMAIN-CONTAINING PROTEIN"/>
    <property type="match status" value="1"/>
</dbReference>
<dbReference type="InterPro" id="IPR013087">
    <property type="entry name" value="Znf_C2H2_type"/>
</dbReference>
<dbReference type="InterPro" id="IPR036236">
    <property type="entry name" value="Znf_C2H2_sf"/>
</dbReference>
<dbReference type="EMBL" id="CADCXU010005401">
    <property type="protein sequence ID" value="CAA9997112.1"/>
    <property type="molecule type" value="Genomic_DNA"/>
</dbReference>
<dbReference type="InterPro" id="IPR052797">
    <property type="entry name" value="RegFact_GeneExpr_CellDeath"/>
</dbReference>
<keyword evidence="1" id="KW-0863">Zinc-finger</keyword>
<keyword evidence="1" id="KW-0862">Zinc</keyword>
<dbReference type="Proteomes" id="UP000479000">
    <property type="component" value="Unassembled WGS sequence"/>
</dbReference>
<dbReference type="Pfam" id="PF00096">
    <property type="entry name" value="zf-C2H2"/>
    <property type="match status" value="2"/>
</dbReference>
<dbReference type="GO" id="GO:0008270">
    <property type="term" value="F:zinc ion binding"/>
    <property type="evidence" value="ECO:0007669"/>
    <property type="project" value="UniProtKB-KW"/>
</dbReference>
<gene>
    <name evidence="4" type="ORF">NTEN_LOCUS3455</name>
</gene>
<dbReference type="AlphaFoldDB" id="A0A6H5G3N1"/>
<organism evidence="4 5">
    <name type="scientific">Nesidiocoris tenuis</name>
    <dbReference type="NCBI Taxonomy" id="355587"/>
    <lineage>
        <taxon>Eukaryota</taxon>
        <taxon>Metazoa</taxon>
        <taxon>Ecdysozoa</taxon>
        <taxon>Arthropoda</taxon>
        <taxon>Hexapoda</taxon>
        <taxon>Insecta</taxon>
        <taxon>Pterygota</taxon>
        <taxon>Neoptera</taxon>
        <taxon>Paraneoptera</taxon>
        <taxon>Hemiptera</taxon>
        <taxon>Heteroptera</taxon>
        <taxon>Panheteroptera</taxon>
        <taxon>Cimicomorpha</taxon>
        <taxon>Miridae</taxon>
        <taxon>Dicyphina</taxon>
        <taxon>Nesidiocoris</taxon>
    </lineage>
</organism>
<keyword evidence="5" id="KW-1185">Reference proteome</keyword>
<evidence type="ECO:0000313" key="5">
    <source>
        <dbReference type="Proteomes" id="UP000479000"/>
    </source>
</evidence>
<evidence type="ECO:0000259" key="3">
    <source>
        <dbReference type="PROSITE" id="PS50157"/>
    </source>
</evidence>
<reference evidence="4 5" key="1">
    <citation type="submission" date="2020-02" db="EMBL/GenBank/DDBJ databases">
        <authorList>
            <person name="Ferguson B K."/>
        </authorList>
    </citation>
    <scope>NUCLEOTIDE SEQUENCE [LARGE SCALE GENOMIC DNA]</scope>
</reference>
<keyword evidence="1" id="KW-0479">Metal-binding</keyword>
<feature type="coiled-coil region" evidence="2">
    <location>
        <begin position="330"/>
        <end position="357"/>
    </location>
</feature>
<evidence type="ECO:0000313" key="4">
    <source>
        <dbReference type="EMBL" id="CAA9997112.1"/>
    </source>
</evidence>